<dbReference type="EMBL" id="BMEG01000008">
    <property type="protein sequence ID" value="GGD84984.1"/>
    <property type="molecule type" value="Genomic_DNA"/>
</dbReference>
<feature type="domain" description="Amine oxidase" evidence="1">
    <location>
        <begin position="107"/>
        <end position="205"/>
    </location>
</feature>
<dbReference type="eggNOG" id="COG1232">
    <property type="taxonomic scope" value="Bacteria"/>
</dbReference>
<name>A0A069P668_9BURK</name>
<protein>
    <recommendedName>
        <fullName evidence="1">Amine oxidase domain-containing protein</fullName>
    </recommendedName>
</protein>
<accession>A0A069P668</accession>
<dbReference type="InterPro" id="IPR002937">
    <property type="entry name" value="Amino_oxidase"/>
</dbReference>
<reference evidence="2" key="4">
    <citation type="submission" date="2024-05" db="EMBL/GenBank/DDBJ databases">
        <authorList>
            <person name="Sun Q."/>
            <person name="Zhou Y."/>
        </authorList>
    </citation>
    <scope>NUCLEOTIDE SEQUENCE</scope>
    <source>
        <strain evidence="2">CGMCC 1.11013</strain>
    </source>
</reference>
<evidence type="ECO:0000259" key="1">
    <source>
        <dbReference type="Pfam" id="PF01593"/>
    </source>
</evidence>
<evidence type="ECO:0000313" key="4">
    <source>
        <dbReference type="Proteomes" id="UP000027439"/>
    </source>
</evidence>
<dbReference type="Pfam" id="PF01593">
    <property type="entry name" value="Amino_oxidase"/>
    <property type="match status" value="1"/>
</dbReference>
<reference evidence="3 4" key="2">
    <citation type="submission" date="2014-03" db="EMBL/GenBank/DDBJ databases">
        <title>Draft Genome Sequences of Four Burkholderia Strains.</title>
        <authorList>
            <person name="Liu X.Y."/>
            <person name="Li C.X."/>
            <person name="Xu J.H."/>
        </authorList>
    </citation>
    <scope>NUCLEOTIDE SEQUENCE [LARGE SCALE GENOMIC DNA]</scope>
    <source>
        <strain evidence="3 4">R27</strain>
    </source>
</reference>
<sequence length="213" mass="21951">MSGLVFLAGAGLASAVLAQRRGACVAAIGLSGTDSKEQVSSLAFDDADESVSVEPGDETVLAMTPAVAAIVTVHFAVDVPIAFAGSARLTFFLNGASHWLQASDGRLTATIANADRLLATPHEAIAASVWRAAAKAMRLPEAPMPPWQVAVEEQASLAAVPSQQGLRAATRTRRPNFTLAGDRTATGLPATIEGAVRSGQQATDVLMNPSMEC</sequence>
<dbReference type="OrthoDB" id="7849608at2"/>
<evidence type="ECO:0000313" key="2">
    <source>
        <dbReference type="EMBL" id="GGD84984.1"/>
    </source>
</evidence>
<organism evidence="3 4">
    <name type="scientific">Caballeronia grimmiae</name>
    <dbReference type="NCBI Taxonomy" id="1071679"/>
    <lineage>
        <taxon>Bacteria</taxon>
        <taxon>Pseudomonadati</taxon>
        <taxon>Pseudomonadota</taxon>
        <taxon>Betaproteobacteria</taxon>
        <taxon>Burkholderiales</taxon>
        <taxon>Burkholderiaceae</taxon>
        <taxon>Caballeronia</taxon>
    </lineage>
</organism>
<reference evidence="5" key="3">
    <citation type="journal article" date="2019" name="Int. J. Syst. Evol. Microbiol.">
        <title>The Global Catalogue of Microorganisms (GCM) 10K type strain sequencing project: providing services to taxonomists for standard genome sequencing and annotation.</title>
        <authorList>
            <consortium name="The Broad Institute Genomics Platform"/>
            <consortium name="The Broad Institute Genome Sequencing Center for Infectious Disease"/>
            <person name="Wu L."/>
            <person name="Ma J."/>
        </authorList>
    </citation>
    <scope>NUCLEOTIDE SEQUENCE [LARGE SCALE GENOMIC DNA]</scope>
    <source>
        <strain evidence="5">CGMCC 1.11013</strain>
    </source>
</reference>
<proteinExistence type="predicted"/>
<dbReference type="EMBL" id="JFHE01000007">
    <property type="protein sequence ID" value="KDR35404.1"/>
    <property type="molecule type" value="Genomic_DNA"/>
</dbReference>
<dbReference type="Proteomes" id="UP000597138">
    <property type="component" value="Unassembled WGS sequence"/>
</dbReference>
<dbReference type="AlphaFoldDB" id="A0A069P668"/>
<reference evidence="2" key="1">
    <citation type="journal article" date="2014" name="Int. J. Syst. Evol. Microbiol.">
        <title>Complete genome of a new Firmicutes species belonging to the dominant human colonic microbiota ('Ruminococcus bicirculans') reveals two chromosomes and a selective capacity to utilize plant glucans.</title>
        <authorList>
            <consortium name="NISC Comparative Sequencing Program"/>
            <person name="Wegmann U."/>
            <person name="Louis P."/>
            <person name="Goesmann A."/>
            <person name="Henrissat B."/>
            <person name="Duncan S.H."/>
            <person name="Flint H.J."/>
        </authorList>
    </citation>
    <scope>NUCLEOTIDE SEQUENCE</scope>
    <source>
        <strain evidence="2">CGMCC 1.11013</strain>
    </source>
</reference>
<comment type="caution">
    <text evidence="3">The sequence shown here is derived from an EMBL/GenBank/DDBJ whole genome shotgun (WGS) entry which is preliminary data.</text>
</comment>
<dbReference type="Proteomes" id="UP000027439">
    <property type="component" value="Unassembled WGS sequence"/>
</dbReference>
<dbReference type="SUPFAM" id="SSF51905">
    <property type="entry name" value="FAD/NAD(P)-binding domain"/>
    <property type="match status" value="1"/>
</dbReference>
<gene>
    <name evidence="3" type="ORF">BG57_29730</name>
    <name evidence="2" type="ORF">GCM10010985_44470</name>
</gene>
<dbReference type="RefSeq" id="WP_052005713.1">
    <property type="nucleotide sequence ID" value="NZ_BMEG01000008.1"/>
</dbReference>
<dbReference type="InterPro" id="IPR036188">
    <property type="entry name" value="FAD/NAD-bd_sf"/>
</dbReference>
<dbReference type="GO" id="GO:0016491">
    <property type="term" value="F:oxidoreductase activity"/>
    <property type="evidence" value="ECO:0007669"/>
    <property type="project" value="InterPro"/>
</dbReference>
<evidence type="ECO:0000313" key="5">
    <source>
        <dbReference type="Proteomes" id="UP000597138"/>
    </source>
</evidence>
<keyword evidence="5" id="KW-1185">Reference proteome</keyword>
<dbReference type="STRING" id="1071679.BG57_29730"/>
<evidence type="ECO:0000313" key="3">
    <source>
        <dbReference type="EMBL" id="KDR35404.1"/>
    </source>
</evidence>